<feature type="domain" description="Ice-binding protein C-terminal" evidence="2">
    <location>
        <begin position="204"/>
        <end position="225"/>
    </location>
</feature>
<evidence type="ECO:0000259" key="2">
    <source>
        <dbReference type="Pfam" id="PF07589"/>
    </source>
</evidence>
<organism evidence="3 4">
    <name type="scientific">Caldimonas brevitalea</name>
    <dbReference type="NCBI Taxonomy" id="413882"/>
    <lineage>
        <taxon>Bacteria</taxon>
        <taxon>Pseudomonadati</taxon>
        <taxon>Pseudomonadota</taxon>
        <taxon>Betaproteobacteria</taxon>
        <taxon>Burkholderiales</taxon>
        <taxon>Sphaerotilaceae</taxon>
        <taxon>Caldimonas</taxon>
    </lineage>
</organism>
<dbReference type="Proteomes" id="UP000035352">
    <property type="component" value="Chromosome"/>
</dbReference>
<feature type="chain" id="PRO_5002551839" description="Ice-binding protein C-terminal domain-containing protein" evidence="1">
    <location>
        <begin position="23"/>
        <end position="232"/>
    </location>
</feature>
<dbReference type="NCBIfam" id="TIGR02595">
    <property type="entry name" value="PEP_CTERM"/>
    <property type="match status" value="1"/>
</dbReference>
<keyword evidence="4" id="KW-1185">Reference proteome</keyword>
<evidence type="ECO:0000256" key="1">
    <source>
        <dbReference type="SAM" id="SignalP"/>
    </source>
</evidence>
<evidence type="ECO:0000313" key="3">
    <source>
        <dbReference type="EMBL" id="AKJ29352.1"/>
    </source>
</evidence>
<keyword evidence="1" id="KW-0732">Signal</keyword>
<accession>A0A0G3BJ09</accession>
<dbReference type="OrthoDB" id="8758235at2"/>
<dbReference type="EMBL" id="CP011371">
    <property type="protein sequence ID" value="AKJ29352.1"/>
    <property type="molecule type" value="Genomic_DNA"/>
</dbReference>
<sequence length="232" mass="25025">MKIDIRPITLAAALLASAVAHAVPLTTPDKVLDPTVVSGYDHPSLAGDIVASKTGSFQYEDWEFGDGITERDVRGTVTSSVVRSDDGTLDFYWQVALDPGSDPAWDFVTSFQGLYNAGITYDAGTLDHPIDSAPHSVVRWEDVPGGDFGAIDFHFDSMAPGARTEWFFLDTNATSFGETGQVSLRRDIYGRPNSNVLTTFAPVVPEPSTYGLLAVGALVLGARLRAQRKRTV</sequence>
<protein>
    <recommendedName>
        <fullName evidence="2">Ice-binding protein C-terminal domain-containing protein</fullName>
    </recommendedName>
</protein>
<dbReference type="AlphaFoldDB" id="A0A0G3BJ09"/>
<evidence type="ECO:0000313" key="4">
    <source>
        <dbReference type="Proteomes" id="UP000035352"/>
    </source>
</evidence>
<dbReference type="InterPro" id="IPR013424">
    <property type="entry name" value="Ice-binding_C"/>
</dbReference>
<dbReference type="KEGG" id="pbh:AAW51_2661"/>
<dbReference type="Pfam" id="PF07589">
    <property type="entry name" value="PEP-CTERM"/>
    <property type="match status" value="1"/>
</dbReference>
<reference evidence="3 4" key="1">
    <citation type="submission" date="2015-05" db="EMBL/GenBank/DDBJ databases">
        <authorList>
            <person name="Tang B."/>
            <person name="Yu Y."/>
        </authorList>
    </citation>
    <scope>NUCLEOTIDE SEQUENCE [LARGE SCALE GENOMIC DNA]</scope>
    <source>
        <strain evidence="3 4">DSM 7029</strain>
    </source>
</reference>
<gene>
    <name evidence="3" type="ORF">AAW51_2661</name>
</gene>
<dbReference type="RefSeq" id="WP_047195003.1">
    <property type="nucleotide sequence ID" value="NZ_CP011371.1"/>
</dbReference>
<feature type="signal peptide" evidence="1">
    <location>
        <begin position="1"/>
        <end position="22"/>
    </location>
</feature>
<name>A0A0G3BJ09_9BURK</name>
<proteinExistence type="predicted"/>